<name>A0A2A2TFW2_9CYAN</name>
<comment type="caution">
    <text evidence="1">The sequence shown here is derived from an EMBL/GenBank/DDBJ whole genome shotgun (WGS) entry which is preliminary data.</text>
</comment>
<reference evidence="1 2" key="1">
    <citation type="submission" date="2017-08" db="EMBL/GenBank/DDBJ databases">
        <title>Draft genome sequence of filamentous cyanobacterium Calothrix elsteri CCALA 953.</title>
        <authorList>
            <person name="Gagunashvili A.N."/>
            <person name="Elster J."/>
            <person name="Andresson O.S."/>
        </authorList>
    </citation>
    <scope>NUCLEOTIDE SEQUENCE [LARGE SCALE GENOMIC DNA]</scope>
    <source>
        <strain evidence="1 2">CCALA 953</strain>
    </source>
</reference>
<evidence type="ECO:0000313" key="1">
    <source>
        <dbReference type="EMBL" id="PAX52634.1"/>
    </source>
</evidence>
<keyword evidence="2" id="KW-1185">Reference proteome</keyword>
<gene>
    <name evidence="1" type="ORF">CK510_18280</name>
</gene>
<organism evidence="1 2">
    <name type="scientific">Brunnivagina elsteri CCALA 953</name>
    <dbReference type="NCBI Taxonomy" id="987040"/>
    <lineage>
        <taxon>Bacteria</taxon>
        <taxon>Bacillati</taxon>
        <taxon>Cyanobacteriota</taxon>
        <taxon>Cyanophyceae</taxon>
        <taxon>Nostocales</taxon>
        <taxon>Calotrichaceae</taxon>
        <taxon>Brunnivagina</taxon>
    </lineage>
</organism>
<accession>A0A2A2TFW2</accession>
<sequence>MTISICAVICGADTWVEI</sequence>
<dbReference type="AlphaFoldDB" id="A0A2A2TFW2"/>
<dbReference type="Proteomes" id="UP000218238">
    <property type="component" value="Unassembled WGS sequence"/>
</dbReference>
<protein>
    <submittedName>
        <fullName evidence="1">Uncharacterized protein</fullName>
    </submittedName>
</protein>
<dbReference type="EMBL" id="NTFS01000217">
    <property type="protein sequence ID" value="PAX52634.1"/>
    <property type="molecule type" value="Genomic_DNA"/>
</dbReference>
<proteinExistence type="predicted"/>
<evidence type="ECO:0000313" key="2">
    <source>
        <dbReference type="Proteomes" id="UP000218238"/>
    </source>
</evidence>